<organism evidence="25 26">
    <name type="scientific">Nakamurella endophytica</name>
    <dbReference type="NCBI Taxonomy" id="1748367"/>
    <lineage>
        <taxon>Bacteria</taxon>
        <taxon>Bacillati</taxon>
        <taxon>Actinomycetota</taxon>
        <taxon>Actinomycetes</taxon>
        <taxon>Nakamurellales</taxon>
        <taxon>Nakamurellaceae</taxon>
        <taxon>Nakamurella</taxon>
    </lineage>
</organism>
<dbReference type="GO" id="GO:0003677">
    <property type="term" value="F:DNA binding"/>
    <property type="evidence" value="ECO:0007669"/>
    <property type="project" value="UniProtKB-KW"/>
</dbReference>
<dbReference type="PANTHER" id="PTHR42705">
    <property type="entry name" value="BIFUNCTIONAL NON-HOMOLOGOUS END JOINING PROTEIN LIGD"/>
    <property type="match status" value="1"/>
</dbReference>
<dbReference type="PANTHER" id="PTHR42705:SF2">
    <property type="entry name" value="BIFUNCTIONAL NON-HOMOLOGOUS END JOINING PROTEIN LIGD"/>
    <property type="match status" value="1"/>
</dbReference>
<keyword evidence="26" id="KW-1185">Reference proteome</keyword>
<keyword evidence="7" id="KW-0479">Metal-binding</keyword>
<proteinExistence type="inferred from homology"/>
<protein>
    <recommendedName>
        <fullName evidence="2">DNA ligase (ATP)</fullName>
        <ecNumber evidence="2">6.5.1.1</ecNumber>
    </recommendedName>
    <alternativeName>
        <fullName evidence="19">NHEJ DNA polymerase</fullName>
    </alternativeName>
</protein>
<feature type="domain" description="ATP-dependent DNA ligase family profile" evidence="24">
    <location>
        <begin position="588"/>
        <end position="711"/>
    </location>
</feature>
<keyword evidence="4" id="KW-0808">Transferase</keyword>
<keyword evidence="6" id="KW-0540">Nuclease</keyword>
<dbReference type="Pfam" id="PF13298">
    <property type="entry name" value="LigD_N"/>
    <property type="match status" value="1"/>
</dbReference>
<dbReference type="EC" id="6.5.1.1" evidence="2"/>
<dbReference type="GO" id="GO:0046872">
    <property type="term" value="F:metal ion binding"/>
    <property type="evidence" value="ECO:0007669"/>
    <property type="project" value="UniProtKB-KW"/>
</dbReference>
<dbReference type="NCBIfam" id="NF007210">
    <property type="entry name" value="PRK09632.1"/>
    <property type="match status" value="1"/>
</dbReference>
<evidence type="ECO:0000256" key="9">
    <source>
        <dbReference type="ARBA" id="ARBA00022763"/>
    </source>
</evidence>
<dbReference type="GO" id="GO:0005524">
    <property type="term" value="F:ATP binding"/>
    <property type="evidence" value="ECO:0007669"/>
    <property type="project" value="UniProtKB-KW"/>
</dbReference>
<keyword evidence="17" id="KW-0464">Manganese</keyword>
<name>A0A917SW83_9ACTN</name>
<feature type="region of interest" description="Disordered" evidence="23">
    <location>
        <begin position="461"/>
        <end position="484"/>
    </location>
</feature>
<comment type="similarity">
    <text evidence="21">In the C-terminal section; belongs to the ATP-dependent DNA ligase family.</text>
</comment>
<evidence type="ECO:0000313" key="25">
    <source>
        <dbReference type="EMBL" id="GGM00823.1"/>
    </source>
</evidence>
<evidence type="ECO:0000256" key="2">
    <source>
        <dbReference type="ARBA" id="ARBA00012727"/>
    </source>
</evidence>
<sequence>MIGYYAQVAPALLPHVAGRAVTRKRWPDGVDAPPFFAKNMDPGAPSWVPRATLTHKRDSVTYPLVDSPAVLTWLAQSAALELHVPQWRVVQDGRGDRRAEPDRVVFDLDPGPGVGLVECAEVARILRQLLLDEGFPTYPVTSGSKGLHLYAAVDGSRSSDEVSDWAHGLAETVERERPDLVVSRMAKALRPGKVFIDWSQNNAAKTTIAPYSLRGRDHPTVAAPRTWDELDDPDLRHLDHLEVLDRLARDGDLLAALDGPVPATGGSAPASAARGRRDGDDGGGGDGGGGAKLDLYRAKRSADRTPEPVPERGDLPRGDDDTFVIQEHHATALHWDFRLERDGVLVSWALPRGIPTDTRHNRLAVHTEDHPLEYADFAGDIPEGEYGGGGVTIWDSGRYETEKWRDDEVIVVLHGRRATGRFALIRTRGSQWLMHRTRGQEDLPAVHVRPGGKFGDDRKIIQRSGGTAVPRPSGSRSRRPAALPEDVRPMLATAGSVDDVAGGGWRFEGKWDGFRAVAVVGDGPLRVVSRNDKPFLVTFPELKDLDRVLAGHVAVLDGEIVALDEAGRTDFASIQQRANLSRPADVRRAAQRVSVQYWVFDVLFLDGVPMLERPYDLRRQVLEALAPAGDVVRVPPQLDGDVEAALAHSRELRWEGVMAKRADSTYQPGRRSRDWLKIKNQRTQEVVVVGWRPGAGRREGGIGALLLAIPDGAGGLDYAGRVGTGFSDAVLADLLRRLTPLARRSSPVTTPLPTADVRDARWVEPELVGEVVFAEWTRDGILRQPSWRGLRPDKDPDQIVRES</sequence>
<dbReference type="PROSITE" id="PS00333">
    <property type="entry name" value="DNA_LIGASE_A2"/>
    <property type="match status" value="1"/>
</dbReference>
<keyword evidence="18" id="KW-0511">Multifunctional enzyme</keyword>
<dbReference type="Pfam" id="PF04679">
    <property type="entry name" value="DNA_ligase_A_C"/>
    <property type="match status" value="1"/>
</dbReference>
<keyword evidence="5" id="KW-0548">Nucleotidyltransferase</keyword>
<dbReference type="Gene3D" id="3.30.470.30">
    <property type="entry name" value="DNA ligase/mRNA capping enzyme"/>
    <property type="match status" value="1"/>
</dbReference>
<keyword evidence="16" id="KW-0234">DNA repair</keyword>
<evidence type="ECO:0000256" key="21">
    <source>
        <dbReference type="ARBA" id="ARBA00049981"/>
    </source>
</evidence>
<evidence type="ECO:0000256" key="22">
    <source>
        <dbReference type="ARBA" id="ARBA00049990"/>
    </source>
</evidence>
<accession>A0A917SW83</accession>
<evidence type="ECO:0000256" key="10">
    <source>
        <dbReference type="ARBA" id="ARBA00022801"/>
    </source>
</evidence>
<dbReference type="InterPro" id="IPR052171">
    <property type="entry name" value="NHEJ_LigD"/>
</dbReference>
<evidence type="ECO:0000256" key="18">
    <source>
        <dbReference type="ARBA" id="ARBA00023268"/>
    </source>
</evidence>
<dbReference type="GO" id="GO:0004527">
    <property type="term" value="F:exonuclease activity"/>
    <property type="evidence" value="ECO:0007669"/>
    <property type="project" value="UniProtKB-KW"/>
</dbReference>
<evidence type="ECO:0000256" key="20">
    <source>
        <dbReference type="ARBA" id="ARBA00034003"/>
    </source>
</evidence>
<dbReference type="GO" id="GO:0003887">
    <property type="term" value="F:DNA-directed DNA polymerase activity"/>
    <property type="evidence" value="ECO:0007669"/>
    <property type="project" value="UniProtKB-KW"/>
</dbReference>
<feature type="region of interest" description="Disordered" evidence="23">
    <location>
        <begin position="257"/>
        <end position="318"/>
    </location>
</feature>
<evidence type="ECO:0000256" key="15">
    <source>
        <dbReference type="ARBA" id="ARBA00023172"/>
    </source>
</evidence>
<dbReference type="CDD" id="cd07971">
    <property type="entry name" value="OBF_DNA_ligase_LigD"/>
    <property type="match status" value="1"/>
</dbReference>
<dbReference type="NCBIfam" id="TIGR02778">
    <property type="entry name" value="ligD_pol"/>
    <property type="match status" value="1"/>
</dbReference>
<evidence type="ECO:0000256" key="7">
    <source>
        <dbReference type="ARBA" id="ARBA00022723"/>
    </source>
</evidence>
<dbReference type="InterPro" id="IPR016059">
    <property type="entry name" value="DNA_ligase_ATP-dep_CS"/>
</dbReference>
<keyword evidence="12" id="KW-0067">ATP-binding</keyword>
<evidence type="ECO:0000256" key="12">
    <source>
        <dbReference type="ARBA" id="ARBA00022840"/>
    </source>
</evidence>
<dbReference type="SUPFAM" id="SSF50249">
    <property type="entry name" value="Nucleic acid-binding proteins"/>
    <property type="match status" value="1"/>
</dbReference>
<feature type="compositionally biased region" description="Basic and acidic residues" evidence="23">
    <location>
        <begin position="294"/>
        <end position="318"/>
    </location>
</feature>
<evidence type="ECO:0000256" key="19">
    <source>
        <dbReference type="ARBA" id="ARBA00029943"/>
    </source>
</evidence>
<evidence type="ECO:0000256" key="16">
    <source>
        <dbReference type="ARBA" id="ARBA00023204"/>
    </source>
</evidence>
<keyword evidence="10" id="KW-0378">Hydrolase</keyword>
<dbReference type="InterPro" id="IPR014144">
    <property type="entry name" value="LigD_PE_domain"/>
</dbReference>
<evidence type="ECO:0000259" key="24">
    <source>
        <dbReference type="PROSITE" id="PS50160"/>
    </source>
</evidence>
<feature type="compositionally biased region" description="Gly residues" evidence="23">
    <location>
        <begin position="282"/>
        <end position="291"/>
    </location>
</feature>
<dbReference type="InterPro" id="IPR012340">
    <property type="entry name" value="NA-bd_OB-fold"/>
</dbReference>
<dbReference type="Pfam" id="PF21686">
    <property type="entry name" value="LigD_Prim-Pol"/>
    <property type="match status" value="1"/>
</dbReference>
<keyword evidence="9" id="KW-0227">DNA damage</keyword>
<dbReference type="AlphaFoldDB" id="A0A917SW83"/>
<dbReference type="Gene3D" id="2.40.50.140">
    <property type="entry name" value="Nucleic acid-binding proteins"/>
    <property type="match status" value="1"/>
</dbReference>
<dbReference type="Gene3D" id="3.30.1490.70">
    <property type="match status" value="1"/>
</dbReference>
<evidence type="ECO:0000256" key="23">
    <source>
        <dbReference type="SAM" id="MobiDB-lite"/>
    </source>
</evidence>
<evidence type="ECO:0000256" key="14">
    <source>
        <dbReference type="ARBA" id="ARBA00023125"/>
    </source>
</evidence>
<dbReference type="EMBL" id="BMNA01000003">
    <property type="protein sequence ID" value="GGM00823.1"/>
    <property type="molecule type" value="Genomic_DNA"/>
</dbReference>
<evidence type="ECO:0000256" key="13">
    <source>
        <dbReference type="ARBA" id="ARBA00022932"/>
    </source>
</evidence>
<comment type="cofactor">
    <cofactor evidence="1">
        <name>Mn(2+)</name>
        <dbReference type="ChEBI" id="CHEBI:29035"/>
    </cofactor>
</comment>
<evidence type="ECO:0000256" key="1">
    <source>
        <dbReference type="ARBA" id="ARBA00001936"/>
    </source>
</evidence>
<dbReference type="CDD" id="cd07906">
    <property type="entry name" value="Adenylation_DNA_ligase_LigD_LigC"/>
    <property type="match status" value="1"/>
</dbReference>
<keyword evidence="13" id="KW-0239">DNA-directed DNA polymerase</keyword>
<keyword evidence="15" id="KW-0233">DNA recombination</keyword>
<dbReference type="InterPro" id="IPR012309">
    <property type="entry name" value="DNA_ligase_ATP-dep_C"/>
</dbReference>
<evidence type="ECO:0000313" key="26">
    <source>
        <dbReference type="Proteomes" id="UP000655208"/>
    </source>
</evidence>
<dbReference type="Gene3D" id="3.90.920.10">
    <property type="entry name" value="DNA primase, PRIM domain"/>
    <property type="match status" value="1"/>
</dbReference>
<dbReference type="SUPFAM" id="SSF56091">
    <property type="entry name" value="DNA ligase/mRNA capping enzyme, catalytic domain"/>
    <property type="match status" value="1"/>
</dbReference>
<reference evidence="25" key="2">
    <citation type="submission" date="2020-09" db="EMBL/GenBank/DDBJ databases">
        <authorList>
            <person name="Sun Q."/>
            <person name="Zhou Y."/>
        </authorList>
    </citation>
    <scope>NUCLEOTIDE SEQUENCE</scope>
    <source>
        <strain evidence="25">CGMCC 4.7308</strain>
    </source>
</reference>
<dbReference type="PROSITE" id="PS50160">
    <property type="entry name" value="DNA_LIGASE_A3"/>
    <property type="match status" value="1"/>
</dbReference>
<reference evidence="25" key="1">
    <citation type="journal article" date="2014" name="Int. J. Syst. Evol. Microbiol.">
        <title>Complete genome sequence of Corynebacterium casei LMG S-19264T (=DSM 44701T), isolated from a smear-ripened cheese.</title>
        <authorList>
            <consortium name="US DOE Joint Genome Institute (JGI-PGF)"/>
            <person name="Walter F."/>
            <person name="Albersmeier A."/>
            <person name="Kalinowski J."/>
            <person name="Ruckert C."/>
        </authorList>
    </citation>
    <scope>NUCLEOTIDE SEQUENCE</scope>
    <source>
        <strain evidence="25">CGMCC 4.7308</strain>
    </source>
</reference>
<dbReference type="GO" id="GO:0006281">
    <property type="term" value="P:DNA repair"/>
    <property type="evidence" value="ECO:0007669"/>
    <property type="project" value="UniProtKB-KW"/>
</dbReference>
<keyword evidence="3 25" id="KW-0436">Ligase</keyword>
<gene>
    <name evidence="25" type="ORF">GCM10011594_21090</name>
</gene>
<evidence type="ECO:0000256" key="3">
    <source>
        <dbReference type="ARBA" id="ARBA00022598"/>
    </source>
</evidence>
<keyword evidence="14" id="KW-0238">DNA-binding</keyword>
<dbReference type="GO" id="GO:0003910">
    <property type="term" value="F:DNA ligase (ATP) activity"/>
    <property type="evidence" value="ECO:0007669"/>
    <property type="project" value="UniProtKB-EC"/>
</dbReference>
<dbReference type="InterPro" id="IPR033649">
    <property type="entry name" value="MtLigD_Pol-like"/>
</dbReference>
<dbReference type="InterPro" id="IPR014145">
    <property type="entry name" value="LigD_pol_dom"/>
</dbReference>
<comment type="catalytic activity">
    <reaction evidence="20">
        <text>ATP + (deoxyribonucleotide)n-3'-hydroxyl + 5'-phospho-(deoxyribonucleotide)m = (deoxyribonucleotide)n+m + AMP + diphosphate.</text>
        <dbReference type="EC" id="6.5.1.1"/>
    </reaction>
</comment>
<evidence type="ECO:0000256" key="11">
    <source>
        <dbReference type="ARBA" id="ARBA00022839"/>
    </source>
</evidence>
<evidence type="ECO:0000256" key="6">
    <source>
        <dbReference type="ARBA" id="ARBA00022722"/>
    </source>
</evidence>
<dbReference type="NCBIfam" id="TIGR02777">
    <property type="entry name" value="LigD_PE_dom"/>
    <property type="match status" value="1"/>
</dbReference>
<dbReference type="InterPro" id="IPR012310">
    <property type="entry name" value="DNA_ligase_ATP-dep_cent"/>
</dbReference>
<feature type="compositionally biased region" description="Low complexity" evidence="23">
    <location>
        <begin position="257"/>
        <end position="273"/>
    </location>
</feature>
<dbReference type="Proteomes" id="UP000655208">
    <property type="component" value="Unassembled WGS sequence"/>
</dbReference>
<dbReference type="GO" id="GO:0006310">
    <property type="term" value="P:DNA recombination"/>
    <property type="evidence" value="ECO:0007669"/>
    <property type="project" value="UniProtKB-KW"/>
</dbReference>
<evidence type="ECO:0000256" key="5">
    <source>
        <dbReference type="ARBA" id="ARBA00022695"/>
    </source>
</evidence>
<evidence type="ECO:0000256" key="8">
    <source>
        <dbReference type="ARBA" id="ARBA00022741"/>
    </source>
</evidence>
<evidence type="ECO:0000256" key="17">
    <source>
        <dbReference type="ARBA" id="ARBA00023211"/>
    </source>
</evidence>
<comment type="similarity">
    <text evidence="22">In the N-terminal section; belongs to the LigD polymerase family.</text>
</comment>
<keyword evidence="11" id="KW-0269">Exonuclease</keyword>
<dbReference type="Pfam" id="PF01068">
    <property type="entry name" value="DNA_ligase_A_M"/>
    <property type="match status" value="1"/>
</dbReference>
<comment type="caution">
    <text evidence="25">The sequence shown here is derived from an EMBL/GenBank/DDBJ whole genome shotgun (WGS) entry which is preliminary data.</text>
</comment>
<keyword evidence="8" id="KW-0547">Nucleotide-binding</keyword>
<dbReference type="CDD" id="cd04863">
    <property type="entry name" value="MtLigD_Pol_like"/>
    <property type="match status" value="1"/>
</dbReference>
<dbReference type="InterPro" id="IPR014146">
    <property type="entry name" value="LigD_ligase_dom"/>
</dbReference>
<evidence type="ECO:0000256" key="4">
    <source>
        <dbReference type="ARBA" id="ARBA00022679"/>
    </source>
</evidence>
<dbReference type="NCBIfam" id="TIGR02779">
    <property type="entry name" value="NHEJ_ligase_lig"/>
    <property type="match status" value="1"/>
</dbReference>